<dbReference type="GO" id="GO:0005829">
    <property type="term" value="C:cytosol"/>
    <property type="evidence" value="ECO:0007669"/>
    <property type="project" value="TreeGrafter"/>
</dbReference>
<dbReference type="InterPro" id="IPR029047">
    <property type="entry name" value="HSP70_peptide-bd_sf"/>
</dbReference>
<keyword evidence="4" id="KW-0346">Stress response</keyword>
<dbReference type="PANTHER" id="PTHR45639:SF4">
    <property type="entry name" value="HSC70CB, ISOFORM G"/>
    <property type="match status" value="1"/>
</dbReference>
<dbReference type="FunFam" id="3.30.420.40:FF:000171">
    <property type="entry name" value="Heat shock 70 kDa protein 4"/>
    <property type="match status" value="2"/>
</dbReference>
<dbReference type="GO" id="GO:0140662">
    <property type="term" value="F:ATP-dependent protein folding chaperone"/>
    <property type="evidence" value="ECO:0007669"/>
    <property type="project" value="InterPro"/>
</dbReference>
<dbReference type="EMBL" id="MCFL01000041">
    <property type="protein sequence ID" value="ORZ32808.1"/>
    <property type="molecule type" value="Genomic_DNA"/>
</dbReference>
<reference evidence="4 5" key="1">
    <citation type="submission" date="2016-07" db="EMBL/GenBank/DDBJ databases">
        <title>Pervasive Adenine N6-methylation of Active Genes in Fungi.</title>
        <authorList>
            <consortium name="DOE Joint Genome Institute"/>
            <person name="Mondo S.J."/>
            <person name="Dannebaum R.O."/>
            <person name="Kuo R.C."/>
            <person name="Labutti K."/>
            <person name="Haridas S."/>
            <person name="Kuo A."/>
            <person name="Salamov A."/>
            <person name="Ahrendt S.R."/>
            <person name="Lipzen A."/>
            <person name="Sullivan W."/>
            <person name="Andreopoulos W.B."/>
            <person name="Clum A."/>
            <person name="Lindquist E."/>
            <person name="Daum C."/>
            <person name="Ramamoorthy G.K."/>
            <person name="Gryganskyi A."/>
            <person name="Culley D."/>
            <person name="Magnuson J.K."/>
            <person name="James T.Y."/>
            <person name="O'Malley M.A."/>
            <person name="Stajich J.E."/>
            <person name="Spatafora J.W."/>
            <person name="Visel A."/>
            <person name="Grigoriev I.V."/>
        </authorList>
    </citation>
    <scope>NUCLEOTIDE SEQUENCE [LARGE SCALE GENOMIC DNA]</scope>
    <source>
        <strain evidence="4 5">PL171</strain>
    </source>
</reference>
<dbReference type="PANTHER" id="PTHR45639">
    <property type="entry name" value="HSC70CB, ISOFORM G-RELATED"/>
    <property type="match status" value="1"/>
</dbReference>
<organism evidence="4 5">
    <name type="scientific">Catenaria anguillulae PL171</name>
    <dbReference type="NCBI Taxonomy" id="765915"/>
    <lineage>
        <taxon>Eukaryota</taxon>
        <taxon>Fungi</taxon>
        <taxon>Fungi incertae sedis</taxon>
        <taxon>Blastocladiomycota</taxon>
        <taxon>Blastocladiomycetes</taxon>
        <taxon>Blastocladiales</taxon>
        <taxon>Catenariaceae</taxon>
        <taxon>Catenaria</taxon>
    </lineage>
</organism>
<dbReference type="GO" id="GO:0005524">
    <property type="term" value="F:ATP binding"/>
    <property type="evidence" value="ECO:0007669"/>
    <property type="project" value="UniProtKB-KW"/>
</dbReference>
<dbReference type="SUPFAM" id="SSF53067">
    <property type="entry name" value="Actin-like ATPase domain"/>
    <property type="match status" value="2"/>
</dbReference>
<feature type="region of interest" description="Disordered" evidence="3">
    <location>
        <begin position="510"/>
        <end position="555"/>
    </location>
</feature>
<dbReference type="PRINTS" id="PR00301">
    <property type="entry name" value="HEATSHOCK70"/>
</dbReference>
<dbReference type="Gene3D" id="3.90.640.10">
    <property type="entry name" value="Actin, Chain A, domain 4"/>
    <property type="match status" value="1"/>
</dbReference>
<dbReference type="Gene3D" id="3.30.420.40">
    <property type="match status" value="2"/>
</dbReference>
<keyword evidence="1" id="KW-0547">Nucleotide-binding</keyword>
<gene>
    <name evidence="4" type="ORF">BCR44DRAFT_1404392</name>
</gene>
<dbReference type="InterPro" id="IPR029048">
    <property type="entry name" value="HSP70_C_sf"/>
</dbReference>
<feature type="compositionally biased region" description="Basic and acidic residues" evidence="3">
    <location>
        <begin position="781"/>
        <end position="792"/>
    </location>
</feature>
<sequence length="792" mass="86599">MSVVGFDFGNMQSVIAVARNRGIDIICNEVSNRFTPSLVSFGPKSRHLGEGAATLQVSNLKNTVGSLKRLVGRPADDPTLAQEAPFVSAPLVPSPQSSSNEVGVRVNYLGEDEVFSATQLAAMYLGKLKAITEHETKSPVSDVVISVPVWFAPAQRQAMIEAAQIAGLNPLRIINDTTATALAYGITKTDLPEDTPRKVVFVDIGHSSTSIAAVSFVKGKLQVKATASDAFLGGRDLDQLLVDHFVNEFKQKYGFDLAQHPKPLFRLRAAIERLKKVLSSNSQAPLNIEALFEDRDVSSMISREEFEQYAAPFVSRIQPMLRKVLDEAGWDKDEVFCVESVGGSTRVPAVREAISSFFARDVLSYTVNQDEAVARGCALMCAIISPAFRVRDFDIKDVSTYNATVSWLQHGAADGAADEAKSLTVFEKGSVVPATKVLTFYRKPEQPFEFEANMDAKATPPVVNVPSFIGRYTITKVPVGSPENPTELTTLKVRVRMNPDHMVHVESAHALVEDNTPEEPVAAPAEGDAAANPGSSSPVPASDEPPKKKHKKVEVPVVSSVPHMVATLLGDLKVKEQSMQSVDKLVFDTEVAKNNLEEYIYEARDKKDAQWSDYISEADKSTLCDLLNAHEDWLYSDEGEDASKAVYEAKLAELKAIGQPAQEKYRESEERPAAQQAFFDTVNKFLARCDHPEFAWLPEAELKALKDKLTAKKEWANNLIKQQMAQPKHAPLLVTAAQLVREKDEAERSSVVLFNRPKPAPKVEEPAPAAAADGETPAAEGENKAEDSMNVD</sequence>
<evidence type="ECO:0000256" key="1">
    <source>
        <dbReference type="ARBA" id="ARBA00022741"/>
    </source>
</evidence>
<dbReference type="SUPFAM" id="SSF100920">
    <property type="entry name" value="Heat shock protein 70kD (HSP70), peptide-binding domain"/>
    <property type="match status" value="1"/>
</dbReference>
<evidence type="ECO:0000256" key="3">
    <source>
        <dbReference type="SAM" id="MobiDB-lite"/>
    </source>
</evidence>
<feature type="compositionally biased region" description="Low complexity" evidence="3">
    <location>
        <begin position="518"/>
        <end position="531"/>
    </location>
</feature>
<dbReference type="AlphaFoldDB" id="A0A1Y2HE02"/>
<dbReference type="FunFam" id="3.30.30.30:FF:000002">
    <property type="entry name" value="Heat shock 70 kDa protein 4"/>
    <property type="match status" value="1"/>
</dbReference>
<dbReference type="Proteomes" id="UP000193411">
    <property type="component" value="Unassembled WGS sequence"/>
</dbReference>
<feature type="region of interest" description="Disordered" evidence="3">
    <location>
        <begin position="747"/>
        <end position="792"/>
    </location>
</feature>
<proteinExistence type="predicted"/>
<dbReference type="Gene3D" id="1.20.1270.10">
    <property type="match status" value="1"/>
</dbReference>
<evidence type="ECO:0000256" key="2">
    <source>
        <dbReference type="ARBA" id="ARBA00022840"/>
    </source>
</evidence>
<dbReference type="Pfam" id="PF00012">
    <property type="entry name" value="HSP70"/>
    <property type="match status" value="1"/>
</dbReference>
<keyword evidence="5" id="KW-1185">Reference proteome</keyword>
<evidence type="ECO:0000313" key="5">
    <source>
        <dbReference type="Proteomes" id="UP000193411"/>
    </source>
</evidence>
<dbReference type="OrthoDB" id="434160at2759"/>
<dbReference type="GO" id="GO:0005634">
    <property type="term" value="C:nucleus"/>
    <property type="evidence" value="ECO:0007669"/>
    <property type="project" value="TreeGrafter"/>
</dbReference>
<dbReference type="InterPro" id="IPR013126">
    <property type="entry name" value="Hsp_70_fam"/>
</dbReference>
<feature type="compositionally biased region" description="Low complexity" evidence="3">
    <location>
        <begin position="766"/>
        <end position="780"/>
    </location>
</feature>
<comment type="caution">
    <text evidence="4">The sequence shown here is derived from an EMBL/GenBank/DDBJ whole genome shotgun (WGS) entry which is preliminary data.</text>
</comment>
<dbReference type="Gene3D" id="3.30.30.30">
    <property type="match status" value="1"/>
</dbReference>
<evidence type="ECO:0000313" key="4">
    <source>
        <dbReference type="EMBL" id="ORZ32808.1"/>
    </source>
</evidence>
<accession>A0A1Y2HE02</accession>
<dbReference type="SUPFAM" id="SSF100934">
    <property type="entry name" value="Heat shock protein 70kD (HSP70), C-terminal subdomain"/>
    <property type="match status" value="1"/>
</dbReference>
<dbReference type="FunFam" id="3.90.640.10:FF:000004">
    <property type="entry name" value="Heat shock 70 kDa protein 4"/>
    <property type="match status" value="1"/>
</dbReference>
<name>A0A1Y2HE02_9FUNG</name>
<protein>
    <submittedName>
        <fullName evidence="4">Heat shock protein 70 family</fullName>
    </submittedName>
</protein>
<keyword evidence="2" id="KW-0067">ATP-binding</keyword>
<dbReference type="InterPro" id="IPR043129">
    <property type="entry name" value="ATPase_NBD"/>
</dbReference>
<dbReference type="FunFam" id="1.20.1270.10:FF:000002">
    <property type="entry name" value="Heat shock 70 kDa protein 4"/>
    <property type="match status" value="1"/>
</dbReference>
<dbReference type="STRING" id="765915.A0A1Y2HE02"/>
<dbReference type="Gene3D" id="2.60.34.10">
    <property type="entry name" value="Substrate Binding Domain Of DNAk, Chain A, domain 1"/>
    <property type="match status" value="1"/>
</dbReference>